<protein>
    <submittedName>
        <fullName evidence="1">Uncharacterized protein</fullName>
    </submittedName>
</protein>
<accession>A0A226DSP8</accession>
<proteinExistence type="predicted"/>
<dbReference type="EMBL" id="LNIX01000012">
    <property type="protein sequence ID" value="OXA48100.1"/>
    <property type="molecule type" value="Genomic_DNA"/>
</dbReference>
<keyword evidence="2" id="KW-1185">Reference proteome</keyword>
<organism evidence="1 2">
    <name type="scientific">Folsomia candida</name>
    <name type="common">Springtail</name>
    <dbReference type="NCBI Taxonomy" id="158441"/>
    <lineage>
        <taxon>Eukaryota</taxon>
        <taxon>Metazoa</taxon>
        <taxon>Ecdysozoa</taxon>
        <taxon>Arthropoda</taxon>
        <taxon>Hexapoda</taxon>
        <taxon>Collembola</taxon>
        <taxon>Entomobryomorpha</taxon>
        <taxon>Isotomoidea</taxon>
        <taxon>Isotomidae</taxon>
        <taxon>Proisotominae</taxon>
        <taxon>Folsomia</taxon>
    </lineage>
</organism>
<comment type="caution">
    <text evidence="1">The sequence shown here is derived from an EMBL/GenBank/DDBJ whole genome shotgun (WGS) entry which is preliminary data.</text>
</comment>
<dbReference type="Proteomes" id="UP000198287">
    <property type="component" value="Unassembled WGS sequence"/>
</dbReference>
<evidence type="ECO:0000313" key="1">
    <source>
        <dbReference type="EMBL" id="OXA48100.1"/>
    </source>
</evidence>
<evidence type="ECO:0000313" key="2">
    <source>
        <dbReference type="Proteomes" id="UP000198287"/>
    </source>
</evidence>
<dbReference type="SUPFAM" id="SSF52075">
    <property type="entry name" value="Outer arm dynein light chain 1"/>
    <property type="match status" value="1"/>
</dbReference>
<name>A0A226DSP8_FOLCA</name>
<sequence>MDFGTLKTSVRRVCTVWARISTPILGRKALVTFSESKGMTIFNPKLATNTAICLDSNCGCMHICRCRSEIGSTPFRSIVTEIVNLLTELHLSAGSKFEAVQERRSRRMMDNSWNRFSILVDSWEDHVAFKGPKFRSLPNLRVLRFILGGARDQHSPPARSRAILQGLLNSAPKVEELTISLFGQSPDWELSSTRVKILKYSVWFHPIEPSDYPISPPYTPFFHSEVFERFAESLEKLELGPQGYAKTIDVSFPIVTHLTIHDADNNYLENFLDLPHLPKLTHLSVRHYRISKLFRTRQRGHAHVTSLELVTGTYCYQEDVQAASNIVRLFPSVTDWVLTKGQVVVQGMSAEAVSAILEGLEEWQGLKSTSLWFSKSLEFEDFELTNRVNAALVACSSIRRIDTVNSYAECYRHDSCVQCIQIVGCVYGVTSSSARKCFHRDEISVGILATFRNPTACKRIYRFATTQTSAFDNHSKSGNNIIVKEEIMHNVLTERVSTSTTTENQLYTSTLPTFTTLPTTKIVTTNFYLPETLHPTQPSVDPEQDNSETTTETIINTAVAEKLAIETTILPMVESTTHFSELIHRPTDPFLLLNTSITIGETNNTANWNNGSNHSGSFNSSVPTTTNLTISPLTSSVVSEAIKEAQEAAVQAAVQASPPHKRPRQ</sequence>
<gene>
    <name evidence="1" type="ORF">Fcan01_17275</name>
</gene>
<reference evidence="1 2" key="1">
    <citation type="submission" date="2015-12" db="EMBL/GenBank/DDBJ databases">
        <title>The genome of Folsomia candida.</title>
        <authorList>
            <person name="Faddeeva A."/>
            <person name="Derks M.F."/>
            <person name="Anvar Y."/>
            <person name="Smit S."/>
            <person name="Van Straalen N."/>
            <person name="Roelofs D."/>
        </authorList>
    </citation>
    <scope>NUCLEOTIDE SEQUENCE [LARGE SCALE GENOMIC DNA]</scope>
    <source>
        <strain evidence="1 2">VU population</strain>
        <tissue evidence="1">Whole body</tissue>
    </source>
</reference>
<dbReference type="AlphaFoldDB" id="A0A226DSP8"/>